<reference evidence="1 2" key="1">
    <citation type="submission" date="2017-01" db="EMBL/GenBank/DDBJ databases">
        <title>Comparative Genomics of 38 Pectobacterium strains comprising three species revealed the characteristics of Pectobacterium carotovorum.</title>
        <authorList>
            <person name="Xie H."/>
            <person name="Ma Y."/>
            <person name="Li X."/>
        </authorList>
    </citation>
    <scope>NUCLEOTIDE SEQUENCE [LARGE SCALE GENOMIC DNA]</scope>
    <source>
        <strain evidence="1 2">Q142</strain>
    </source>
</reference>
<comment type="caution">
    <text evidence="1">The sequence shown here is derived from an EMBL/GenBank/DDBJ whole genome shotgun (WGS) entry which is preliminary data.</text>
</comment>
<proteinExistence type="predicted"/>
<dbReference type="AlphaFoldDB" id="A0ABD6VQJ4"/>
<sequence length="359" mass="43065">MIIFDYDKIRKLQAMIIYLNFRWGVYIDKYLTKELCDPNQYRVYFDNAMKEAFPEPREREEKEATKFSSVILLDDKYFRWMIDDERMACFCWLHIQLGFGWKNSKNDSKEYNFAEENITPEYEKNAYLLINGLKSHEFNWGNIDYTVSDEELIDSKFRVYHDILYGMSHKSGNGGFIDSSKVDKIKKITCDDFIRDRTDYMFSVMKYIDKSRASLVKKKQCLENTQRAWCEQYTNFPSPFSWVSDKNEEQCLWVLEYMKKNYIWVDIKPSGIKQLKNFITGVFDVWQGWTEVQRKEINERNDKKKGNSRITNSDPLNIRNILLAPGFISEIEHKEIFLKDIKNAWAQKTYRDKRSKKCN</sequence>
<protein>
    <submittedName>
        <fullName evidence="1">Uncharacterized protein</fullName>
    </submittedName>
</protein>
<dbReference type="RefSeq" id="WP_103162366.1">
    <property type="nucleotide sequence ID" value="NZ_MTAL01000006.1"/>
</dbReference>
<dbReference type="EMBL" id="MTAO01000006">
    <property type="protein sequence ID" value="POE26372.1"/>
    <property type="molecule type" value="Genomic_DNA"/>
</dbReference>
<dbReference type="Proteomes" id="UP000237274">
    <property type="component" value="Unassembled WGS sequence"/>
</dbReference>
<gene>
    <name evidence="1" type="ORF">BV926_11105</name>
</gene>
<evidence type="ECO:0000313" key="1">
    <source>
        <dbReference type="EMBL" id="POE26372.1"/>
    </source>
</evidence>
<organism evidence="1 2">
    <name type="scientific">Pectobacterium odoriferum</name>
    <dbReference type="NCBI Taxonomy" id="78398"/>
    <lineage>
        <taxon>Bacteria</taxon>
        <taxon>Pseudomonadati</taxon>
        <taxon>Pseudomonadota</taxon>
        <taxon>Gammaproteobacteria</taxon>
        <taxon>Enterobacterales</taxon>
        <taxon>Pectobacteriaceae</taxon>
        <taxon>Pectobacterium</taxon>
    </lineage>
</organism>
<name>A0ABD6VQJ4_9GAMM</name>
<accession>A0ABD6VQJ4</accession>
<evidence type="ECO:0000313" key="2">
    <source>
        <dbReference type="Proteomes" id="UP000237274"/>
    </source>
</evidence>